<dbReference type="AlphaFoldDB" id="A0A517LDH2"/>
<feature type="compositionally biased region" description="Acidic residues" evidence="1">
    <location>
        <begin position="236"/>
        <end position="246"/>
    </location>
</feature>
<feature type="region of interest" description="Disordered" evidence="1">
    <location>
        <begin position="43"/>
        <end position="163"/>
    </location>
</feature>
<gene>
    <name evidence="2" type="ORF">FKW77_002951</name>
</gene>
<dbReference type="STRING" id="50376.A0A517LDH2"/>
<feature type="compositionally biased region" description="Basic and acidic residues" evidence="1">
    <location>
        <begin position="151"/>
        <end position="163"/>
    </location>
</feature>
<name>A0A517LDH2_9PEZI</name>
<dbReference type="Proteomes" id="UP000316270">
    <property type="component" value="Chromosome 10"/>
</dbReference>
<evidence type="ECO:0000313" key="3">
    <source>
        <dbReference type="Proteomes" id="UP000316270"/>
    </source>
</evidence>
<feature type="compositionally biased region" description="Polar residues" evidence="1">
    <location>
        <begin position="361"/>
        <end position="406"/>
    </location>
</feature>
<reference evidence="2 3" key="1">
    <citation type="submission" date="2019-07" db="EMBL/GenBank/DDBJ databases">
        <title>Finished genome of Venturia effusa.</title>
        <authorList>
            <person name="Young C.A."/>
            <person name="Cox M.P."/>
            <person name="Ganley A.R.D."/>
            <person name="David W.J."/>
        </authorList>
    </citation>
    <scope>NUCLEOTIDE SEQUENCE [LARGE SCALE GENOMIC DNA]</scope>
    <source>
        <strain evidence="3">albino</strain>
    </source>
</reference>
<feature type="region of interest" description="Disordered" evidence="1">
    <location>
        <begin position="472"/>
        <end position="576"/>
    </location>
</feature>
<feature type="region of interest" description="Disordered" evidence="1">
    <location>
        <begin position="186"/>
        <end position="459"/>
    </location>
</feature>
<feature type="region of interest" description="Disordered" evidence="1">
    <location>
        <begin position="1"/>
        <end position="30"/>
    </location>
</feature>
<dbReference type="OrthoDB" id="10249311at2759"/>
<protein>
    <recommendedName>
        <fullName evidence="4">TeaA receptor TeaR</fullName>
    </recommendedName>
</protein>
<feature type="compositionally biased region" description="Basic and acidic residues" evidence="1">
    <location>
        <begin position="472"/>
        <end position="491"/>
    </location>
</feature>
<sequence length="585" mass="63837">MATRSATQEISTITPPSSSHGSAPRGPWDFAVPIDYEYENSEYADEKSYMPGSDRPIKSAYHLRQPLTQQVNGTTKISEPQPLKAPFSPESDYLNPGSNSQLVRKKSDISQGSSEPERQSEAHRAGPGGRTVSRGAEKGKRRKVSNTSMSGRKDPEDDERNWIHRDKLAMIESKELEEAGFIGRMSRSASTAAGPVPASRQEAGQEFTAESLNTEPSPKVELGKQRTVSPIPAEEVANDTTDEAAEWDLRAPEEIEADQSQGHGQYFVQPLPARPNGSRLPLPKNSPAPVPATIVERDSPLTRSRNSSSAYGNPELGHLRRRSRSVGSQVLLDDEAPQTPILRKSAANSDSDRSPPKATGPTKSNPTSAKRKSSVQTRVVSSTAKSRNSSQANRDSPQKRPGTSSGLPRPSTGHRPEGDPPWMASMYKPDPRLPPDQQILPTHAKRMAQEQWEKEGKTGTVYDREFRLLNTEEIKQPEEKSMPELSRRSETETTVLPTWPLNGEPPLGSPRSMHSSASRPDAGGTEHGGYRTMPSLTPTPQTTAPMTAEPKSAPTPAPAPTPVRVHEPPEDFKEKKGCGLCCIVM</sequence>
<feature type="compositionally biased region" description="Basic and acidic residues" evidence="1">
    <location>
        <begin position="115"/>
        <end position="124"/>
    </location>
</feature>
<feature type="compositionally biased region" description="Basic and acidic residues" evidence="1">
    <location>
        <begin position="564"/>
        <end position="576"/>
    </location>
</feature>
<dbReference type="EMBL" id="CP042194">
    <property type="protein sequence ID" value="QDS73684.1"/>
    <property type="molecule type" value="Genomic_DNA"/>
</dbReference>
<evidence type="ECO:0000256" key="1">
    <source>
        <dbReference type="SAM" id="MobiDB-lite"/>
    </source>
</evidence>
<evidence type="ECO:0008006" key="4">
    <source>
        <dbReference type="Google" id="ProtNLM"/>
    </source>
</evidence>
<feature type="compositionally biased region" description="Polar residues" evidence="1">
    <location>
        <begin position="1"/>
        <end position="21"/>
    </location>
</feature>
<proteinExistence type="predicted"/>
<feature type="compositionally biased region" description="Low complexity" evidence="1">
    <location>
        <begin position="538"/>
        <end position="552"/>
    </location>
</feature>
<feature type="compositionally biased region" description="Basic and acidic residues" evidence="1">
    <location>
        <begin position="447"/>
        <end position="459"/>
    </location>
</feature>
<organism evidence="2 3">
    <name type="scientific">Venturia effusa</name>
    <dbReference type="NCBI Taxonomy" id="50376"/>
    <lineage>
        <taxon>Eukaryota</taxon>
        <taxon>Fungi</taxon>
        <taxon>Dikarya</taxon>
        <taxon>Ascomycota</taxon>
        <taxon>Pezizomycotina</taxon>
        <taxon>Dothideomycetes</taxon>
        <taxon>Pleosporomycetidae</taxon>
        <taxon>Venturiales</taxon>
        <taxon>Venturiaceae</taxon>
        <taxon>Venturia</taxon>
    </lineage>
</organism>
<evidence type="ECO:0000313" key="2">
    <source>
        <dbReference type="EMBL" id="QDS73684.1"/>
    </source>
</evidence>
<feature type="compositionally biased region" description="Polar residues" evidence="1">
    <location>
        <begin position="301"/>
        <end position="311"/>
    </location>
</feature>
<keyword evidence="3" id="KW-1185">Reference proteome</keyword>
<feature type="compositionally biased region" description="Polar residues" evidence="1">
    <location>
        <begin position="66"/>
        <end position="78"/>
    </location>
</feature>
<accession>A0A517LDH2</accession>